<dbReference type="SMART" id="SM00116">
    <property type="entry name" value="CBS"/>
    <property type="match status" value="2"/>
</dbReference>
<dbReference type="PROSITE" id="PS51371">
    <property type="entry name" value="CBS"/>
    <property type="match status" value="2"/>
</dbReference>
<evidence type="ECO:0000313" key="4">
    <source>
        <dbReference type="EMBL" id="GAA5161186.1"/>
    </source>
</evidence>
<gene>
    <name evidence="4" type="ORF">GCM10025770_10070</name>
</gene>
<organism evidence="4 5">
    <name type="scientific">Viridibacterium curvum</name>
    <dbReference type="NCBI Taxonomy" id="1101404"/>
    <lineage>
        <taxon>Bacteria</taxon>
        <taxon>Pseudomonadati</taxon>
        <taxon>Pseudomonadota</taxon>
        <taxon>Betaproteobacteria</taxon>
        <taxon>Rhodocyclales</taxon>
        <taxon>Rhodocyclaceae</taxon>
        <taxon>Viridibacterium</taxon>
    </lineage>
</organism>
<evidence type="ECO:0000313" key="5">
    <source>
        <dbReference type="Proteomes" id="UP001500547"/>
    </source>
</evidence>
<proteinExistence type="predicted"/>
<dbReference type="Pfam" id="PF10335">
    <property type="entry name" value="DUF294_C"/>
    <property type="match status" value="1"/>
</dbReference>
<dbReference type="InterPro" id="IPR005105">
    <property type="entry name" value="GlnD_Uridyltrans_N"/>
</dbReference>
<dbReference type="SUPFAM" id="SSF54631">
    <property type="entry name" value="CBS-domain pair"/>
    <property type="match status" value="1"/>
</dbReference>
<evidence type="ECO:0000259" key="3">
    <source>
        <dbReference type="PROSITE" id="PS51371"/>
    </source>
</evidence>
<dbReference type="InterPro" id="IPR046342">
    <property type="entry name" value="CBS_dom_sf"/>
</dbReference>
<keyword evidence="1 2" id="KW-0129">CBS domain</keyword>
<dbReference type="PANTHER" id="PTHR43080:SF2">
    <property type="entry name" value="CBS DOMAIN-CONTAINING PROTEIN"/>
    <property type="match status" value="1"/>
</dbReference>
<dbReference type="InterPro" id="IPR051257">
    <property type="entry name" value="Diverse_CBS-Domain"/>
</dbReference>
<dbReference type="PANTHER" id="PTHR43080">
    <property type="entry name" value="CBS DOMAIN-CONTAINING PROTEIN CBSX3, MITOCHONDRIAL"/>
    <property type="match status" value="1"/>
</dbReference>
<name>A0ABP9QFX5_9RHOO</name>
<feature type="domain" description="CBS" evidence="3">
    <location>
        <begin position="90"/>
        <end position="147"/>
    </location>
</feature>
<comment type="caution">
    <text evidence="4">The sequence shown here is derived from an EMBL/GenBank/DDBJ whole genome shotgun (WGS) entry which is preliminary data.</text>
</comment>
<dbReference type="RefSeq" id="WP_345531778.1">
    <property type="nucleotide sequence ID" value="NZ_BAABLD010000005.1"/>
</dbReference>
<feature type="domain" description="CBS" evidence="3">
    <location>
        <begin position="24"/>
        <end position="82"/>
    </location>
</feature>
<dbReference type="EMBL" id="BAABLD010000005">
    <property type="protein sequence ID" value="GAA5161186.1"/>
    <property type="molecule type" value="Genomic_DNA"/>
</dbReference>
<sequence length="486" mass="53847">MRRSVTDEESLSSFSLYEPLRGLIRRSPVVYPRGTPLRVPVERMYADRIGSVVVADPRELRPQGIVTFSDLLGRVVLPGADLSAPIESAMDEHPLCLSADATAHDAMLAMGRCSARYVLVMERDGRLLGVVSRGDVYGAQKIVPEDVVNPLISARTSGELVDAAAHARHFVKRLISQGLGASQVIQWATSLNDFVGSQAVVLMKARFELPAVCWSWMAFGSEGRFEQTLSTDQDNGIIFEMAEGEDPEPVRQALLPFAQAVNQLLDECGFPLCRGQIMAGNAEQCLSDHEWRARFERWISVRDPKALLNASIFFDFRAIHGDGGIVDRLRSWLLERVAAQPVFLRMLAANALESAPPLGLLRAFVLERKGAVPGTIDLKKSGVRPCVDAARIFALSQGIAATSTVERLRAVAASPAFAGEDLQAAIDGFLFVQHLRLRNQQQHGGNESLANRLDPYKLNRLERHILRHAFRQIKQLQQRLRVDYRL</sequence>
<dbReference type="Pfam" id="PF00571">
    <property type="entry name" value="CBS"/>
    <property type="match status" value="2"/>
</dbReference>
<dbReference type="InterPro" id="IPR000644">
    <property type="entry name" value="CBS_dom"/>
</dbReference>
<dbReference type="Gene3D" id="3.10.580.10">
    <property type="entry name" value="CBS-domain"/>
    <property type="match status" value="1"/>
</dbReference>
<dbReference type="InterPro" id="IPR018821">
    <property type="entry name" value="DUF294_put_nucleoTrafse_sb-bd"/>
</dbReference>
<keyword evidence="5" id="KW-1185">Reference proteome</keyword>
<evidence type="ECO:0000256" key="2">
    <source>
        <dbReference type="PROSITE-ProRule" id="PRU00703"/>
    </source>
</evidence>
<evidence type="ECO:0000256" key="1">
    <source>
        <dbReference type="ARBA" id="ARBA00023122"/>
    </source>
</evidence>
<accession>A0ABP9QFX5</accession>
<dbReference type="Pfam" id="PF03445">
    <property type="entry name" value="DUF294"/>
    <property type="match status" value="1"/>
</dbReference>
<protein>
    <recommendedName>
        <fullName evidence="3">CBS domain-containing protein</fullName>
    </recommendedName>
</protein>
<dbReference type="Proteomes" id="UP001500547">
    <property type="component" value="Unassembled WGS sequence"/>
</dbReference>
<reference evidence="5" key="1">
    <citation type="journal article" date="2019" name="Int. J. Syst. Evol. Microbiol.">
        <title>The Global Catalogue of Microorganisms (GCM) 10K type strain sequencing project: providing services to taxonomists for standard genome sequencing and annotation.</title>
        <authorList>
            <consortium name="The Broad Institute Genomics Platform"/>
            <consortium name="The Broad Institute Genome Sequencing Center for Infectious Disease"/>
            <person name="Wu L."/>
            <person name="Ma J."/>
        </authorList>
    </citation>
    <scope>NUCLEOTIDE SEQUENCE [LARGE SCALE GENOMIC DNA]</scope>
    <source>
        <strain evidence="5">JCM 18715</strain>
    </source>
</reference>
<dbReference type="CDD" id="cd05401">
    <property type="entry name" value="NT_GlnE_GlnD_like"/>
    <property type="match status" value="1"/>
</dbReference>